<evidence type="ECO:0000259" key="1">
    <source>
        <dbReference type="Pfam" id="PF13700"/>
    </source>
</evidence>
<dbReference type="Pfam" id="PF13700">
    <property type="entry name" value="DUF4158"/>
    <property type="match status" value="1"/>
</dbReference>
<proteinExistence type="predicted"/>
<dbReference type="InterPro" id="IPR025296">
    <property type="entry name" value="DUF4158"/>
</dbReference>
<gene>
    <name evidence="2" type="ORF">BEN49_05920</name>
</gene>
<keyword evidence="3" id="KW-1185">Reference proteome</keyword>
<protein>
    <recommendedName>
        <fullName evidence="1">DUF4158 domain-containing protein</fullName>
    </recommendedName>
</protein>
<reference evidence="2 3" key="1">
    <citation type="submission" date="2016-08" db="EMBL/GenBank/DDBJ databases">
        <title>Hymenobacter coccineus sp. nov., Hymenobacter lapidarius sp. nov. and Hymenobacter glacialis sp. nov., isolated from Antarctic soil.</title>
        <authorList>
            <person name="Sedlacek I."/>
            <person name="Kralova S."/>
            <person name="Kyrova K."/>
            <person name="Maslanova I."/>
            <person name="Stankova E."/>
            <person name="Vrbovska V."/>
            <person name="Nemec M."/>
            <person name="Bartak M."/>
            <person name="Svec P."/>
            <person name="Busse H.-J."/>
            <person name="Pantucek R."/>
        </authorList>
    </citation>
    <scope>NUCLEOTIDE SEQUENCE [LARGE SCALE GENOMIC DNA]</scope>
    <source>
        <strain evidence="2 3">CCM 8649</strain>
    </source>
</reference>
<comment type="caution">
    <text evidence="2">The sequence shown here is derived from an EMBL/GenBank/DDBJ whole genome shotgun (WGS) entry which is preliminary data.</text>
</comment>
<sequence length="59" mass="6730">MPQEFLTTPERLRYQTVPASLLEADIRQHFHLTEADRAFLLPFRGAANRLGLALQVCCC</sequence>
<organism evidence="2 3">
    <name type="scientific">Hymenobacter coccineus</name>
    <dbReference type="NCBI Taxonomy" id="1908235"/>
    <lineage>
        <taxon>Bacteria</taxon>
        <taxon>Pseudomonadati</taxon>
        <taxon>Bacteroidota</taxon>
        <taxon>Cytophagia</taxon>
        <taxon>Cytophagales</taxon>
        <taxon>Hymenobacteraceae</taxon>
        <taxon>Hymenobacter</taxon>
    </lineage>
</organism>
<evidence type="ECO:0000313" key="3">
    <source>
        <dbReference type="Proteomes" id="UP000177506"/>
    </source>
</evidence>
<evidence type="ECO:0000313" key="2">
    <source>
        <dbReference type="EMBL" id="OGX90862.1"/>
    </source>
</evidence>
<dbReference type="RefSeq" id="WP_070742495.1">
    <property type="nucleotide sequence ID" value="NZ_MDZA01000110.1"/>
</dbReference>
<dbReference type="EMBL" id="MDZA01000110">
    <property type="protein sequence ID" value="OGX90862.1"/>
    <property type="molecule type" value="Genomic_DNA"/>
</dbReference>
<dbReference type="AlphaFoldDB" id="A0A1G1TJ15"/>
<name>A0A1G1TJ15_9BACT</name>
<accession>A0A1G1TJ15</accession>
<dbReference type="OrthoDB" id="3538665at2"/>
<feature type="domain" description="DUF4158" evidence="1">
    <location>
        <begin position="5"/>
        <end position="58"/>
    </location>
</feature>
<dbReference type="Proteomes" id="UP000177506">
    <property type="component" value="Unassembled WGS sequence"/>
</dbReference>